<evidence type="ECO:0000313" key="6">
    <source>
        <dbReference type="EMBL" id="ARO13863.1"/>
    </source>
</evidence>
<accession>A0A1W6NXH7</accession>
<dbReference type="Gene3D" id="3.90.550.10">
    <property type="entry name" value="Spore Coat Polysaccharide Biosynthesis Protein SpsA, Chain A"/>
    <property type="match status" value="1"/>
</dbReference>
<dbReference type="InterPro" id="IPR029044">
    <property type="entry name" value="Nucleotide-diphossugar_trans"/>
</dbReference>
<feature type="transmembrane region" description="Helical" evidence="4">
    <location>
        <begin position="538"/>
        <end position="558"/>
    </location>
</feature>
<keyword evidence="4" id="KW-1133">Transmembrane helix</keyword>
<dbReference type="PANTHER" id="PTHR43630">
    <property type="entry name" value="POLY-BETA-1,6-N-ACETYL-D-GLUCOSAMINE SYNTHASE"/>
    <property type="match status" value="1"/>
</dbReference>
<feature type="transmembrane region" description="Helical" evidence="4">
    <location>
        <begin position="214"/>
        <end position="233"/>
    </location>
</feature>
<dbReference type="SUPFAM" id="SSF53448">
    <property type="entry name" value="Nucleotide-diphospho-sugar transferases"/>
    <property type="match status" value="1"/>
</dbReference>
<dbReference type="CDD" id="cd06423">
    <property type="entry name" value="CESA_like"/>
    <property type="match status" value="1"/>
</dbReference>
<gene>
    <name evidence="6" type="ORF">BVG79_00511</name>
</gene>
<keyword evidence="2" id="KW-0328">Glycosyltransferase</keyword>
<organism evidence="6 7">
    <name type="scientific">Ketogulonicigenium robustum</name>
    <dbReference type="NCBI Taxonomy" id="92947"/>
    <lineage>
        <taxon>Bacteria</taxon>
        <taxon>Pseudomonadati</taxon>
        <taxon>Pseudomonadota</taxon>
        <taxon>Alphaproteobacteria</taxon>
        <taxon>Rhodobacterales</taxon>
        <taxon>Roseobacteraceae</taxon>
        <taxon>Ketogulonicigenium</taxon>
    </lineage>
</organism>
<dbReference type="EMBL" id="CP019937">
    <property type="protein sequence ID" value="ARO13863.1"/>
    <property type="molecule type" value="Genomic_DNA"/>
</dbReference>
<evidence type="ECO:0000259" key="5">
    <source>
        <dbReference type="Pfam" id="PF00535"/>
    </source>
</evidence>
<feature type="transmembrane region" description="Helical" evidence="4">
    <location>
        <begin position="104"/>
        <end position="125"/>
    </location>
</feature>
<keyword evidence="4" id="KW-0472">Membrane</keyword>
<dbReference type="STRING" id="92947.BVG79_00511"/>
<evidence type="ECO:0000256" key="4">
    <source>
        <dbReference type="SAM" id="Phobius"/>
    </source>
</evidence>
<feature type="domain" description="Glycosyltransferase 2-like" evidence="5">
    <location>
        <begin position="251"/>
        <end position="415"/>
    </location>
</feature>
<feature type="transmembrane region" description="Helical" evidence="4">
    <location>
        <begin position="70"/>
        <end position="92"/>
    </location>
</feature>
<evidence type="ECO:0000256" key="1">
    <source>
        <dbReference type="ARBA" id="ARBA00006739"/>
    </source>
</evidence>
<keyword evidence="7" id="KW-1185">Reference proteome</keyword>
<name>A0A1W6NXH7_9RHOB</name>
<keyword evidence="3 6" id="KW-0808">Transferase</keyword>
<dbReference type="Proteomes" id="UP000242447">
    <property type="component" value="Chromosome"/>
</dbReference>
<sequence length="614" mass="66376">MAVAVGHGAPAVFTSVDSAPGSFAAPVPVWRAPCMLALFTALAALQIYVLNHGDLARVFPAGDYVLDVGFTGQHAIAFRAYALSFLVSFALFWGRDAHTRLRLIADMLPGYIAICLAADLLLAGISSVSGLGIPLHLVEVLSGIFAWLWFALKLLEHASLPREIPIRRRVIGFGRDVLLGLVLLTIAILAAHWVEAHARQIVSALRHSGIIGGLGPGVFLVLPLFFLMLYVVARIKHWRTRRDDSYTPDVTVIIPAFNEEYIIARTIEALDRAAAGYGGTVHALLIDNNSRDATAAIATRAFAAAQHISGRVLREPTPGKSHALNTGLRLAETDILIRVDADTQILPGSIARALSWFSDGRVGVVGGLPLVPGGGPFDPARQIETFVKHGFYSVALQAVNGVVGVPGMLAVYRTADLRALGGFVSGMNGEDTDISMRIGAIGYDIVVDPRIRYISEVPTSLAHMREQRLRWFRSVLHISARGRQIVLGGPASIRGRIVLPYMLFNSARRTAMIPLLLFGVLEFAFGSGPRGMMEWQPLVAFMLSASLIVAVLACLLAGKPRSILGVPSYIAFRLLRAYFTLESMLTIRVNPTKTPYRLGKTVQNPPIAPLPPHS</sequence>
<proteinExistence type="inferred from homology"/>
<evidence type="ECO:0000256" key="2">
    <source>
        <dbReference type="ARBA" id="ARBA00022676"/>
    </source>
</evidence>
<dbReference type="OrthoDB" id="5291101at2"/>
<feature type="transmembrane region" description="Helical" evidence="4">
    <location>
        <begin position="173"/>
        <end position="194"/>
    </location>
</feature>
<protein>
    <submittedName>
        <fullName evidence="6">Glucosaminyltransferase</fullName>
    </submittedName>
</protein>
<dbReference type="RefSeq" id="WP_085785497.1">
    <property type="nucleotide sequence ID" value="NZ_CP019937.1"/>
</dbReference>
<reference evidence="6 7" key="1">
    <citation type="submission" date="2017-02" db="EMBL/GenBank/DDBJ databases">
        <title>Ketogulonicigenium robustum SPU B003 Genome sequencing and assembly.</title>
        <authorList>
            <person name="Li Y."/>
            <person name="Liu L."/>
            <person name="Wang C."/>
            <person name="Zhang M."/>
            <person name="Zhang T."/>
            <person name="Zhang Y."/>
        </authorList>
    </citation>
    <scope>NUCLEOTIDE SEQUENCE [LARGE SCALE GENOMIC DNA]</scope>
    <source>
        <strain evidence="6 7">SPU_B003</strain>
    </source>
</reference>
<keyword evidence="4" id="KW-0812">Transmembrane</keyword>
<feature type="transmembrane region" description="Helical" evidence="4">
    <location>
        <begin position="510"/>
        <end position="526"/>
    </location>
</feature>
<dbReference type="KEGG" id="kro:BVG79_00511"/>
<evidence type="ECO:0000313" key="7">
    <source>
        <dbReference type="Proteomes" id="UP000242447"/>
    </source>
</evidence>
<dbReference type="InterPro" id="IPR001173">
    <property type="entry name" value="Glyco_trans_2-like"/>
</dbReference>
<dbReference type="AlphaFoldDB" id="A0A1W6NXH7"/>
<feature type="transmembrane region" description="Helical" evidence="4">
    <location>
        <begin position="29"/>
        <end position="50"/>
    </location>
</feature>
<comment type="similarity">
    <text evidence="1">Belongs to the glycosyltransferase 2 family.</text>
</comment>
<dbReference type="Pfam" id="PF00535">
    <property type="entry name" value="Glycos_transf_2"/>
    <property type="match status" value="1"/>
</dbReference>
<dbReference type="PANTHER" id="PTHR43630:SF1">
    <property type="entry name" value="POLY-BETA-1,6-N-ACETYL-D-GLUCOSAMINE SYNTHASE"/>
    <property type="match status" value="1"/>
</dbReference>
<feature type="transmembrane region" description="Helical" evidence="4">
    <location>
        <begin position="131"/>
        <end position="152"/>
    </location>
</feature>
<dbReference type="GO" id="GO:0016757">
    <property type="term" value="F:glycosyltransferase activity"/>
    <property type="evidence" value="ECO:0007669"/>
    <property type="project" value="UniProtKB-KW"/>
</dbReference>
<evidence type="ECO:0000256" key="3">
    <source>
        <dbReference type="ARBA" id="ARBA00022679"/>
    </source>
</evidence>